<gene>
    <name evidence="3" type="ORF">C7B82_08675</name>
</gene>
<organism evidence="3 4">
    <name type="scientific">Stenomitos frigidus ULC18</name>
    <dbReference type="NCBI Taxonomy" id="2107698"/>
    <lineage>
        <taxon>Bacteria</taxon>
        <taxon>Bacillati</taxon>
        <taxon>Cyanobacteriota</taxon>
        <taxon>Cyanophyceae</taxon>
        <taxon>Leptolyngbyales</taxon>
        <taxon>Leptolyngbyaceae</taxon>
        <taxon>Stenomitos</taxon>
    </lineage>
</organism>
<keyword evidence="1" id="KW-0175">Coiled coil</keyword>
<protein>
    <recommendedName>
        <fullName evidence="5">Transposase</fullName>
    </recommendedName>
</protein>
<dbReference type="OrthoDB" id="533336at2"/>
<accession>A0A2T1ECN0</accession>
<evidence type="ECO:0000313" key="4">
    <source>
        <dbReference type="Proteomes" id="UP000239576"/>
    </source>
</evidence>
<dbReference type="RefSeq" id="WP_106255906.1">
    <property type="nucleotide sequence ID" value="NZ_CAWNSW010000048.1"/>
</dbReference>
<feature type="region of interest" description="Disordered" evidence="2">
    <location>
        <begin position="201"/>
        <end position="222"/>
    </location>
</feature>
<dbReference type="EMBL" id="PVWK01000051">
    <property type="protein sequence ID" value="PSB30512.1"/>
    <property type="molecule type" value="Genomic_DNA"/>
</dbReference>
<reference evidence="4" key="1">
    <citation type="submission" date="2018-02" db="EMBL/GenBank/DDBJ databases">
        <authorList>
            <person name="Moore K."/>
            <person name="Momper L."/>
        </authorList>
    </citation>
    <scope>NUCLEOTIDE SEQUENCE [LARGE SCALE GENOMIC DNA]</scope>
    <source>
        <strain evidence="4">ULC18</strain>
    </source>
</reference>
<evidence type="ECO:0000313" key="3">
    <source>
        <dbReference type="EMBL" id="PSB30512.1"/>
    </source>
</evidence>
<dbReference type="Proteomes" id="UP000239576">
    <property type="component" value="Unassembled WGS sequence"/>
</dbReference>
<dbReference type="Pfam" id="PF19776">
    <property type="entry name" value="DUF6262"/>
    <property type="match status" value="1"/>
</dbReference>
<evidence type="ECO:0000256" key="1">
    <source>
        <dbReference type="SAM" id="Coils"/>
    </source>
</evidence>
<comment type="caution">
    <text evidence="3">The sequence shown here is derived from an EMBL/GenBank/DDBJ whole genome shotgun (WGS) entry which is preliminary data.</text>
</comment>
<evidence type="ECO:0000256" key="2">
    <source>
        <dbReference type="SAM" id="MobiDB-lite"/>
    </source>
</evidence>
<sequence length="222" mass="24956">MNWQRNTDGLAAAAQKKRLAALTKTEAAIKQLLRQGHLVTFASVAQLAGVTRNWLYKQPDLKARITALREQSPAQPPARQPASEASQSALIRTLRQQVKALRQEKESLNQQLEVAYGLASRTPAERLAAEPHPHLAKTEQLQTLLEQALKENQVLAQQKQQLQAQLCGLESLEAELAALTKQNQHLFNKVLQLTATDRDQEQRRFAQARRPTKQPEIPDVEF</sequence>
<dbReference type="InterPro" id="IPR046229">
    <property type="entry name" value="TnpC-like"/>
</dbReference>
<reference evidence="3 4" key="2">
    <citation type="submission" date="2018-03" db="EMBL/GenBank/DDBJ databases">
        <title>The ancient ancestry and fast evolution of plastids.</title>
        <authorList>
            <person name="Moore K.R."/>
            <person name="Magnabosco C."/>
            <person name="Momper L."/>
            <person name="Gold D.A."/>
            <person name="Bosak T."/>
            <person name="Fournier G.P."/>
        </authorList>
    </citation>
    <scope>NUCLEOTIDE SEQUENCE [LARGE SCALE GENOMIC DNA]</scope>
    <source>
        <strain evidence="3 4">ULC18</strain>
    </source>
</reference>
<evidence type="ECO:0008006" key="5">
    <source>
        <dbReference type="Google" id="ProtNLM"/>
    </source>
</evidence>
<proteinExistence type="predicted"/>
<keyword evidence="4" id="KW-1185">Reference proteome</keyword>
<feature type="coiled-coil region" evidence="1">
    <location>
        <begin position="91"/>
        <end position="189"/>
    </location>
</feature>
<dbReference type="AlphaFoldDB" id="A0A2T1ECN0"/>
<name>A0A2T1ECN0_9CYAN</name>